<dbReference type="SUPFAM" id="SSF53098">
    <property type="entry name" value="Ribonuclease H-like"/>
    <property type="match status" value="1"/>
</dbReference>
<dbReference type="RefSeq" id="WP_139373502.1">
    <property type="nucleotide sequence ID" value="NZ_FUYE01000032.1"/>
</dbReference>
<dbReference type="Gene3D" id="3.30.420.10">
    <property type="entry name" value="Ribonuclease H-like superfamily/Ribonuclease H"/>
    <property type="match status" value="1"/>
</dbReference>
<accession>A0A1T4Z4Q6</accession>
<gene>
    <name evidence="2" type="ORF">SAMN02745166_05067</name>
</gene>
<dbReference type="Pfam" id="PF13358">
    <property type="entry name" value="DDE_3"/>
    <property type="match status" value="1"/>
</dbReference>
<dbReference type="InterPro" id="IPR036397">
    <property type="entry name" value="RNaseH_sf"/>
</dbReference>
<keyword evidence="3" id="KW-1185">Reference proteome</keyword>
<evidence type="ECO:0000313" key="3">
    <source>
        <dbReference type="Proteomes" id="UP000190774"/>
    </source>
</evidence>
<dbReference type="InterPro" id="IPR047655">
    <property type="entry name" value="Transpos_IS630-like"/>
</dbReference>
<evidence type="ECO:0000259" key="1">
    <source>
        <dbReference type="Pfam" id="PF13358"/>
    </source>
</evidence>
<evidence type="ECO:0000313" key="2">
    <source>
        <dbReference type="EMBL" id="SKB08989.1"/>
    </source>
</evidence>
<dbReference type="GO" id="GO:0003676">
    <property type="term" value="F:nucleic acid binding"/>
    <property type="evidence" value="ECO:0007669"/>
    <property type="project" value="InterPro"/>
</dbReference>
<dbReference type="NCBIfam" id="NF033545">
    <property type="entry name" value="transpos_IS630"/>
    <property type="match status" value="1"/>
</dbReference>
<protein>
    <submittedName>
        <fullName evidence="2">DDE superfamily endonuclease</fullName>
    </submittedName>
</protein>
<dbReference type="AlphaFoldDB" id="A0A1T4Z4Q6"/>
<keyword evidence="2" id="KW-0378">Hydrolase</keyword>
<dbReference type="InterPro" id="IPR038717">
    <property type="entry name" value="Tc1-like_DDE_dom"/>
</dbReference>
<feature type="non-terminal residue" evidence="2">
    <location>
        <position position="1"/>
    </location>
</feature>
<dbReference type="OrthoDB" id="165456at2"/>
<dbReference type="InterPro" id="IPR012337">
    <property type="entry name" value="RNaseH-like_sf"/>
</dbReference>
<reference evidence="3" key="1">
    <citation type="submission" date="2017-02" db="EMBL/GenBank/DDBJ databases">
        <authorList>
            <person name="Varghese N."/>
            <person name="Submissions S."/>
        </authorList>
    </citation>
    <scope>NUCLEOTIDE SEQUENCE [LARGE SCALE GENOMIC DNA]</scope>
    <source>
        <strain evidence="3">ATCC 700200</strain>
    </source>
</reference>
<sequence length="108" mass="12686">TSLFAALNVATGEVIGKTHRKHTQQEFLSFLRTVERQVPRGLKIHAILDNYATHRTAAVKAWLARHPRWQLHFTPTYSSWLNQVERFFSDLTMRKLRRSSFHSVAWLN</sequence>
<proteinExistence type="predicted"/>
<organism evidence="2 3">
    <name type="scientific">Prosthecobacter debontii</name>
    <dbReference type="NCBI Taxonomy" id="48467"/>
    <lineage>
        <taxon>Bacteria</taxon>
        <taxon>Pseudomonadati</taxon>
        <taxon>Verrucomicrobiota</taxon>
        <taxon>Verrucomicrobiia</taxon>
        <taxon>Verrucomicrobiales</taxon>
        <taxon>Verrucomicrobiaceae</taxon>
        <taxon>Prosthecobacter</taxon>
    </lineage>
</organism>
<dbReference type="EMBL" id="FUYE01000032">
    <property type="protein sequence ID" value="SKB08989.1"/>
    <property type="molecule type" value="Genomic_DNA"/>
</dbReference>
<keyword evidence="2" id="KW-0255">Endonuclease</keyword>
<feature type="domain" description="Tc1-like transposase DDE" evidence="1">
    <location>
        <begin position="2"/>
        <end position="103"/>
    </location>
</feature>
<dbReference type="GO" id="GO:0004519">
    <property type="term" value="F:endonuclease activity"/>
    <property type="evidence" value="ECO:0007669"/>
    <property type="project" value="UniProtKB-KW"/>
</dbReference>
<keyword evidence="2" id="KW-0540">Nuclease</keyword>
<dbReference type="Proteomes" id="UP000190774">
    <property type="component" value="Unassembled WGS sequence"/>
</dbReference>
<name>A0A1T4Z4Q6_9BACT</name>